<reference evidence="3" key="1">
    <citation type="submission" date="2016-06" db="UniProtKB">
        <authorList>
            <consortium name="WormBaseParasite"/>
        </authorList>
    </citation>
    <scope>IDENTIFICATION</scope>
</reference>
<evidence type="ECO:0000313" key="1">
    <source>
        <dbReference type="EMBL" id="VDP77350.1"/>
    </source>
</evidence>
<sequence length="155" mass="17222">MESIISTAVLRSICPQAKIGPTSVQILGVTGHKLPLMGEIALMVDCTAIRLILICFLIPENSPSIPSLTATHALNYSVSLHTSLWPNVHTPSQRLVVKFYHNTPDMNVEPAKSEVDGEPIFMKRRVIPYDQREDLLKTTEKMERDGIITRVTSSV</sequence>
<gene>
    <name evidence="1" type="ORF">ECPE_LOCUS6074</name>
</gene>
<dbReference type="WBParaSite" id="ECPE_0000608601-mRNA-1">
    <property type="protein sequence ID" value="ECPE_0000608601-mRNA-1"/>
    <property type="gene ID" value="ECPE_0000608601"/>
</dbReference>
<organism evidence="3">
    <name type="scientific">Echinostoma caproni</name>
    <dbReference type="NCBI Taxonomy" id="27848"/>
    <lineage>
        <taxon>Eukaryota</taxon>
        <taxon>Metazoa</taxon>
        <taxon>Spiralia</taxon>
        <taxon>Lophotrochozoa</taxon>
        <taxon>Platyhelminthes</taxon>
        <taxon>Trematoda</taxon>
        <taxon>Digenea</taxon>
        <taxon>Plagiorchiida</taxon>
        <taxon>Echinostomata</taxon>
        <taxon>Echinostomatoidea</taxon>
        <taxon>Echinostomatidae</taxon>
        <taxon>Echinostoma</taxon>
    </lineage>
</organism>
<dbReference type="AlphaFoldDB" id="A0A183AGI8"/>
<accession>A0A183AGI8</accession>
<protein>
    <submittedName>
        <fullName evidence="3">SHSP domain-containing protein</fullName>
    </submittedName>
</protein>
<proteinExistence type="predicted"/>
<evidence type="ECO:0000313" key="3">
    <source>
        <dbReference type="WBParaSite" id="ECPE_0000608601-mRNA-1"/>
    </source>
</evidence>
<dbReference type="Proteomes" id="UP000272942">
    <property type="component" value="Unassembled WGS sequence"/>
</dbReference>
<reference evidence="1 2" key="2">
    <citation type="submission" date="2018-11" db="EMBL/GenBank/DDBJ databases">
        <authorList>
            <consortium name="Pathogen Informatics"/>
        </authorList>
    </citation>
    <scope>NUCLEOTIDE SEQUENCE [LARGE SCALE GENOMIC DNA]</scope>
    <source>
        <strain evidence="1 2">Egypt</strain>
    </source>
</reference>
<name>A0A183AGI8_9TREM</name>
<keyword evidence="2" id="KW-1185">Reference proteome</keyword>
<evidence type="ECO:0000313" key="2">
    <source>
        <dbReference type="Proteomes" id="UP000272942"/>
    </source>
</evidence>
<dbReference type="EMBL" id="UZAN01043002">
    <property type="protein sequence ID" value="VDP77350.1"/>
    <property type="molecule type" value="Genomic_DNA"/>
</dbReference>
<dbReference type="OrthoDB" id="10056300at2759"/>